<dbReference type="RefSeq" id="WP_005466545.1">
    <property type="nucleotide sequence ID" value="NZ_CM001484.1"/>
</dbReference>
<feature type="chain" id="PRO_5003638371" evidence="2">
    <location>
        <begin position="28"/>
        <end position="133"/>
    </location>
</feature>
<dbReference type="AlphaFoldDB" id="I1D6Z5"/>
<feature type="region of interest" description="Disordered" evidence="1">
    <location>
        <begin position="65"/>
        <end position="101"/>
    </location>
</feature>
<dbReference type="HOGENOM" id="CLU_1979975_0_0_11"/>
<feature type="signal peptide" evidence="2">
    <location>
        <begin position="1"/>
        <end position="27"/>
    </location>
</feature>
<proteinExistence type="predicted"/>
<dbReference type="EMBL" id="CM001484">
    <property type="protein sequence ID" value="EIF00720.1"/>
    <property type="molecule type" value="Genomic_DNA"/>
</dbReference>
<organism evidence="3 4">
    <name type="scientific">Saccharomonospora glauca K62</name>
    <dbReference type="NCBI Taxonomy" id="928724"/>
    <lineage>
        <taxon>Bacteria</taxon>
        <taxon>Bacillati</taxon>
        <taxon>Actinomycetota</taxon>
        <taxon>Actinomycetes</taxon>
        <taxon>Pseudonocardiales</taxon>
        <taxon>Pseudonocardiaceae</taxon>
        <taxon>Saccharomonospora</taxon>
    </lineage>
</organism>
<evidence type="ECO:0000313" key="3">
    <source>
        <dbReference type="EMBL" id="EIF00720.1"/>
    </source>
</evidence>
<reference evidence="3 4" key="1">
    <citation type="submission" date="2011-09" db="EMBL/GenBank/DDBJ databases">
        <authorList>
            <consortium name="US DOE Joint Genome Institute (JGI-PGF)"/>
            <person name="Lucas S."/>
            <person name="Han J."/>
            <person name="Lapidus A."/>
            <person name="Cheng J.-F."/>
            <person name="Goodwin L."/>
            <person name="Pitluck S."/>
            <person name="Peters L."/>
            <person name="Land M.L."/>
            <person name="Hauser L."/>
            <person name="Brambilla E."/>
            <person name="Klenk H.-P."/>
            <person name="Woyke T.J."/>
        </authorList>
    </citation>
    <scope>NUCLEOTIDE SEQUENCE [LARGE SCALE GENOMIC DNA]</scope>
    <source>
        <strain evidence="3 4">K62</strain>
    </source>
</reference>
<gene>
    <name evidence="3" type="ORF">SacglDRAFT_03874</name>
</gene>
<name>I1D6Z5_9PSEU</name>
<sequence length="133" mass="13502">MRSVRRGMIAAALALPLAFGFAGVAGASEGEGSVDWASFEAGGAVATPWGAAAGEIESEALHAVFESNGDDNGDHKDKDGKHGDKRGDHDNGKHENGEKEVSYASFEAEGAAASFLGAAAGELEAEAFHGAQD</sequence>
<accession>I1D6Z5</accession>
<evidence type="ECO:0000256" key="1">
    <source>
        <dbReference type="SAM" id="MobiDB-lite"/>
    </source>
</evidence>
<evidence type="ECO:0000313" key="4">
    <source>
        <dbReference type="Proteomes" id="UP000005087"/>
    </source>
</evidence>
<keyword evidence="4" id="KW-1185">Reference proteome</keyword>
<dbReference type="Proteomes" id="UP000005087">
    <property type="component" value="Chromosome"/>
</dbReference>
<keyword evidence="2" id="KW-0732">Signal</keyword>
<feature type="compositionally biased region" description="Basic and acidic residues" evidence="1">
    <location>
        <begin position="72"/>
        <end position="101"/>
    </location>
</feature>
<dbReference type="STRING" id="928724.SacglDRAFT_03874"/>
<protein>
    <submittedName>
        <fullName evidence="3">Uncharacterized protein</fullName>
    </submittedName>
</protein>
<evidence type="ECO:0000256" key="2">
    <source>
        <dbReference type="SAM" id="SignalP"/>
    </source>
</evidence>
<reference evidence="4" key="2">
    <citation type="submission" date="2012-01" db="EMBL/GenBank/DDBJ databases">
        <title>Noncontiguous Finished sequence of chromosome of Saccharomonospora glauca K62.</title>
        <authorList>
            <consortium name="US DOE Joint Genome Institute"/>
            <person name="Lucas S."/>
            <person name="Han J."/>
            <person name="Lapidus A."/>
            <person name="Cheng J.-F."/>
            <person name="Goodwin L."/>
            <person name="Pitluck S."/>
            <person name="Peters L."/>
            <person name="Mikhailova N."/>
            <person name="Held B."/>
            <person name="Detter J.C."/>
            <person name="Han C."/>
            <person name="Tapia R."/>
            <person name="Land M."/>
            <person name="Hauser L."/>
            <person name="Kyrpides N."/>
            <person name="Ivanova N."/>
            <person name="Pagani I."/>
            <person name="Brambilla E.-M."/>
            <person name="Klenk H.-P."/>
            <person name="Woyke T."/>
        </authorList>
    </citation>
    <scope>NUCLEOTIDE SEQUENCE [LARGE SCALE GENOMIC DNA]</scope>
    <source>
        <strain evidence="4">K62</strain>
    </source>
</reference>